<evidence type="ECO:0000256" key="1">
    <source>
        <dbReference type="SAM" id="Phobius"/>
    </source>
</evidence>
<keyword evidence="1" id="KW-0472">Membrane</keyword>
<dbReference type="Proteomes" id="UP000054270">
    <property type="component" value="Unassembled WGS sequence"/>
</dbReference>
<gene>
    <name evidence="2" type="ORF">HYPSUDRAFT_32206</name>
</gene>
<keyword evidence="1" id="KW-1133">Transmembrane helix</keyword>
<keyword evidence="3" id="KW-1185">Reference proteome</keyword>
<protein>
    <submittedName>
        <fullName evidence="2">Uncharacterized protein</fullName>
    </submittedName>
</protein>
<accession>A0A0D2LPT3</accession>
<sequence length="105" mass="11924">MYLAIAIKSQVPQARNFVPGLQSFSRGIFLLPVRRGNTNRDSKPLGLSTYNWFIHYFPLLLNCFICLLCADSLLWEINPACSFFGPANIQVSASQVQQFVRNKKI</sequence>
<reference evidence="3" key="1">
    <citation type="submission" date="2014-04" db="EMBL/GenBank/DDBJ databases">
        <title>Evolutionary Origins and Diversification of the Mycorrhizal Mutualists.</title>
        <authorList>
            <consortium name="DOE Joint Genome Institute"/>
            <consortium name="Mycorrhizal Genomics Consortium"/>
            <person name="Kohler A."/>
            <person name="Kuo A."/>
            <person name="Nagy L.G."/>
            <person name="Floudas D."/>
            <person name="Copeland A."/>
            <person name="Barry K.W."/>
            <person name="Cichocki N."/>
            <person name="Veneault-Fourrey C."/>
            <person name="LaButti K."/>
            <person name="Lindquist E.A."/>
            <person name="Lipzen A."/>
            <person name="Lundell T."/>
            <person name="Morin E."/>
            <person name="Murat C."/>
            <person name="Riley R."/>
            <person name="Ohm R."/>
            <person name="Sun H."/>
            <person name="Tunlid A."/>
            <person name="Henrissat B."/>
            <person name="Grigoriev I.V."/>
            <person name="Hibbett D.S."/>
            <person name="Martin F."/>
        </authorList>
    </citation>
    <scope>NUCLEOTIDE SEQUENCE [LARGE SCALE GENOMIC DNA]</scope>
    <source>
        <strain evidence="3">FD-334 SS-4</strain>
    </source>
</reference>
<feature type="transmembrane region" description="Helical" evidence="1">
    <location>
        <begin position="53"/>
        <end position="74"/>
    </location>
</feature>
<dbReference type="AlphaFoldDB" id="A0A0D2LPT3"/>
<evidence type="ECO:0000313" key="2">
    <source>
        <dbReference type="EMBL" id="KJA30127.1"/>
    </source>
</evidence>
<proteinExistence type="predicted"/>
<name>A0A0D2LPT3_HYPSF</name>
<organism evidence="2 3">
    <name type="scientific">Hypholoma sublateritium (strain FD-334 SS-4)</name>
    <dbReference type="NCBI Taxonomy" id="945553"/>
    <lineage>
        <taxon>Eukaryota</taxon>
        <taxon>Fungi</taxon>
        <taxon>Dikarya</taxon>
        <taxon>Basidiomycota</taxon>
        <taxon>Agaricomycotina</taxon>
        <taxon>Agaricomycetes</taxon>
        <taxon>Agaricomycetidae</taxon>
        <taxon>Agaricales</taxon>
        <taxon>Agaricineae</taxon>
        <taxon>Strophariaceae</taxon>
        <taxon>Hypholoma</taxon>
    </lineage>
</organism>
<dbReference type="EMBL" id="KN817518">
    <property type="protein sequence ID" value="KJA30127.1"/>
    <property type="molecule type" value="Genomic_DNA"/>
</dbReference>
<evidence type="ECO:0000313" key="3">
    <source>
        <dbReference type="Proteomes" id="UP000054270"/>
    </source>
</evidence>
<keyword evidence="1" id="KW-0812">Transmembrane</keyword>